<evidence type="ECO:0000256" key="4">
    <source>
        <dbReference type="ARBA" id="ARBA00022452"/>
    </source>
</evidence>
<gene>
    <name evidence="18" type="ORF">FHS82_002968</name>
</gene>
<keyword evidence="10 15" id="KW-0798">TonB box</keyword>
<dbReference type="PROSITE" id="PS52016">
    <property type="entry name" value="TONB_DEPENDENT_REC_3"/>
    <property type="match status" value="1"/>
</dbReference>
<keyword evidence="4 14" id="KW-1134">Transmembrane beta strand</keyword>
<dbReference type="InterPro" id="IPR000531">
    <property type="entry name" value="Beta-barrel_TonB"/>
</dbReference>
<dbReference type="InterPro" id="IPR039426">
    <property type="entry name" value="TonB-dep_rcpt-like"/>
</dbReference>
<evidence type="ECO:0000256" key="8">
    <source>
        <dbReference type="ARBA" id="ARBA00023004"/>
    </source>
</evidence>
<keyword evidence="6 14" id="KW-0812">Transmembrane</keyword>
<evidence type="ECO:0000256" key="13">
    <source>
        <dbReference type="ARBA" id="ARBA00023237"/>
    </source>
</evidence>
<comment type="caution">
    <text evidence="18">The sequence shown here is derived from an EMBL/GenBank/DDBJ whole genome shotgun (WGS) entry which is preliminary data.</text>
</comment>
<evidence type="ECO:0000256" key="1">
    <source>
        <dbReference type="ARBA" id="ARBA00004571"/>
    </source>
</evidence>
<evidence type="ECO:0000256" key="2">
    <source>
        <dbReference type="ARBA" id="ARBA00009810"/>
    </source>
</evidence>
<evidence type="ECO:0000259" key="17">
    <source>
        <dbReference type="Pfam" id="PF07715"/>
    </source>
</evidence>
<evidence type="ECO:0000256" key="5">
    <source>
        <dbReference type="ARBA" id="ARBA00022496"/>
    </source>
</evidence>
<dbReference type="InterPro" id="IPR036942">
    <property type="entry name" value="Beta-barrel_TonB_sf"/>
</dbReference>
<proteinExistence type="inferred from homology"/>
<organism evidence="18 19">
    <name type="scientific">Pseudochelatococcus lubricantis</name>
    <dbReference type="NCBI Taxonomy" id="1538102"/>
    <lineage>
        <taxon>Bacteria</taxon>
        <taxon>Pseudomonadati</taxon>
        <taxon>Pseudomonadota</taxon>
        <taxon>Alphaproteobacteria</taxon>
        <taxon>Hyphomicrobiales</taxon>
        <taxon>Chelatococcaceae</taxon>
        <taxon>Pseudochelatococcus</taxon>
    </lineage>
</organism>
<evidence type="ECO:0000256" key="6">
    <source>
        <dbReference type="ARBA" id="ARBA00022692"/>
    </source>
</evidence>
<evidence type="ECO:0000313" key="19">
    <source>
        <dbReference type="Proteomes" id="UP001429580"/>
    </source>
</evidence>
<keyword evidence="8" id="KW-0408">Iron</keyword>
<dbReference type="PANTHER" id="PTHR32552:SF68">
    <property type="entry name" value="FERRICHROME OUTER MEMBRANE TRANSPORTER_PHAGE RECEPTOR"/>
    <property type="match status" value="1"/>
</dbReference>
<dbReference type="CDD" id="cd01347">
    <property type="entry name" value="ligand_gated_channel"/>
    <property type="match status" value="1"/>
</dbReference>
<keyword evidence="13 14" id="KW-0998">Cell outer membrane</keyword>
<reference evidence="18 19" key="1">
    <citation type="submission" date="2020-03" db="EMBL/GenBank/DDBJ databases">
        <title>Genomic Encyclopedia of Type Strains, Phase IV (KMG-IV): sequencing the most valuable type-strain genomes for metagenomic binning, comparative biology and taxonomic classification.</title>
        <authorList>
            <person name="Goeker M."/>
        </authorList>
    </citation>
    <scope>NUCLEOTIDE SEQUENCE [LARGE SCALE GENOMIC DNA]</scope>
    <source>
        <strain evidence="18 19">DSM 103870</strain>
    </source>
</reference>
<evidence type="ECO:0000256" key="10">
    <source>
        <dbReference type="ARBA" id="ARBA00023077"/>
    </source>
</evidence>
<evidence type="ECO:0000256" key="3">
    <source>
        <dbReference type="ARBA" id="ARBA00022448"/>
    </source>
</evidence>
<comment type="similarity">
    <text evidence="2 14 15">Belongs to the TonB-dependent receptor family.</text>
</comment>
<dbReference type="InterPro" id="IPR012910">
    <property type="entry name" value="Plug_dom"/>
</dbReference>
<evidence type="ECO:0000256" key="14">
    <source>
        <dbReference type="PROSITE-ProRule" id="PRU01360"/>
    </source>
</evidence>
<keyword evidence="3 14" id="KW-0813">Transport</keyword>
<feature type="domain" description="TonB-dependent receptor plug" evidence="17">
    <location>
        <begin position="83"/>
        <end position="181"/>
    </location>
</feature>
<dbReference type="SUPFAM" id="SSF56935">
    <property type="entry name" value="Porins"/>
    <property type="match status" value="1"/>
</dbReference>
<keyword evidence="5" id="KW-0410">Iron transport</keyword>
<feature type="domain" description="TonB-dependent receptor-like beta-barrel" evidence="16">
    <location>
        <begin position="253"/>
        <end position="677"/>
    </location>
</feature>
<evidence type="ECO:0000256" key="12">
    <source>
        <dbReference type="ARBA" id="ARBA00023170"/>
    </source>
</evidence>
<dbReference type="Pfam" id="PF07715">
    <property type="entry name" value="Plug"/>
    <property type="match status" value="1"/>
</dbReference>
<keyword evidence="12 18" id="KW-0675">Receptor</keyword>
<evidence type="ECO:0000256" key="11">
    <source>
        <dbReference type="ARBA" id="ARBA00023136"/>
    </source>
</evidence>
<dbReference type="Gene3D" id="2.40.170.20">
    <property type="entry name" value="TonB-dependent receptor, beta-barrel domain"/>
    <property type="match status" value="1"/>
</dbReference>
<evidence type="ECO:0000256" key="15">
    <source>
        <dbReference type="RuleBase" id="RU003357"/>
    </source>
</evidence>
<keyword evidence="19" id="KW-1185">Reference proteome</keyword>
<dbReference type="InterPro" id="IPR037066">
    <property type="entry name" value="Plug_dom_sf"/>
</dbReference>
<evidence type="ECO:0000256" key="7">
    <source>
        <dbReference type="ARBA" id="ARBA00022729"/>
    </source>
</evidence>
<dbReference type="RefSeq" id="WP_166954172.1">
    <property type="nucleotide sequence ID" value="NZ_JAASQI010000007.1"/>
</dbReference>
<dbReference type="InterPro" id="IPR010105">
    <property type="entry name" value="TonB_sidphr_rcpt"/>
</dbReference>
<comment type="subcellular location">
    <subcellularLocation>
        <location evidence="1 14">Cell outer membrane</location>
        <topology evidence="1 14">Multi-pass membrane protein</topology>
    </subcellularLocation>
</comment>
<name>A0ABX0V3F0_9HYPH</name>
<keyword evidence="9" id="KW-0406">Ion transport</keyword>
<dbReference type="Proteomes" id="UP001429580">
    <property type="component" value="Unassembled WGS sequence"/>
</dbReference>
<protein>
    <submittedName>
        <fullName evidence="18">Iron complex outermembrane receptor protein</fullName>
    </submittedName>
</protein>
<evidence type="ECO:0000313" key="18">
    <source>
        <dbReference type="EMBL" id="NIJ59113.1"/>
    </source>
</evidence>
<dbReference type="PANTHER" id="PTHR32552">
    <property type="entry name" value="FERRICHROME IRON RECEPTOR-RELATED"/>
    <property type="match status" value="1"/>
</dbReference>
<keyword evidence="11 14" id="KW-0472">Membrane</keyword>
<dbReference type="EMBL" id="JAASQI010000007">
    <property type="protein sequence ID" value="NIJ59113.1"/>
    <property type="molecule type" value="Genomic_DNA"/>
</dbReference>
<dbReference type="NCBIfam" id="TIGR01783">
    <property type="entry name" value="TonB-siderophor"/>
    <property type="match status" value="1"/>
</dbReference>
<dbReference type="Pfam" id="PF00593">
    <property type="entry name" value="TonB_dep_Rec_b-barrel"/>
    <property type="match status" value="1"/>
</dbReference>
<accession>A0ABX0V3F0</accession>
<keyword evidence="7" id="KW-0732">Signal</keyword>
<sequence>MNFKKTGGCGRRSISHYRNALLLGCAAIVTLTPSRLLAQEAETSDTAIVLDTITVGGTRADDDRRSIVATQTSSGSKLPAAILDTPASVSVITAKEMQQRGVQSVEDALKYTAGVTTDYYGSDNRFDFFKIRGFDAHMYRDGLTLGRPFGGVREEVYAFERIEVLKGANSTVFGVADPGGAVNFVTKRPKNERFGEAYLTGGSFNRKEVGLDFGDNITPDGKFSFRVTGMVRDADDEYKHSRDDQQFFMGGLTWRPSDATSLTVVYDYLNRDGVPGSGGHPVGSDLNRRLFFGEPDFNYRGTDRSTVSVMFDHDFGSGLSFSSNARYSDTKTDFGYAYISATPTNGSTLVNRAFFGNDYSSEHFIADARLQYDATFNNIKSRTLAGVEYNDFLSSTDTYWGAAPSINWLNPIFTGPPVSLPLISSTKNDQKTKSVYLQQELTIAEKLIATVGLRNDWLDLKSTNRLTGRLSDDDVSEFTKRIGVTYKWTDQLATYASYAESAAPPTIGLEPERGEQFELGIKYQPDAFPGLFSAAIYDLSKTNITVTNPATLIQSTIGEVRVRGIDLEAKAELMNNISLTAAYSYLDAEIVDDGNAGNKGNRPSFVPRHTASLWLNYLWKGSGIRGDMTFGVGGRYTGSYYFNEANTASTGSNFVVDAAVSYKVRESTSLELNVSNLFDRKHVAYGGFGADWYNPGRRISATLRHTW</sequence>
<evidence type="ECO:0000259" key="16">
    <source>
        <dbReference type="Pfam" id="PF00593"/>
    </source>
</evidence>
<dbReference type="Gene3D" id="2.170.130.10">
    <property type="entry name" value="TonB-dependent receptor, plug domain"/>
    <property type="match status" value="1"/>
</dbReference>
<evidence type="ECO:0000256" key="9">
    <source>
        <dbReference type="ARBA" id="ARBA00023065"/>
    </source>
</evidence>